<dbReference type="PROSITE" id="PS00332">
    <property type="entry name" value="SOD_CU_ZN_2"/>
    <property type="match status" value="1"/>
</dbReference>
<evidence type="ECO:0000256" key="1">
    <source>
        <dbReference type="ARBA" id="ARBA00010457"/>
    </source>
</evidence>
<dbReference type="KEGG" id="hsr:HSBAA_08190"/>
<comment type="similarity">
    <text evidence="1 2">Belongs to the Cu-Zn superoxide dismutase family.</text>
</comment>
<dbReference type="InterPro" id="IPR036423">
    <property type="entry name" value="SOD-like_Cu/Zn_dom_sf"/>
</dbReference>
<comment type="cofactor">
    <cofactor evidence="2">
        <name>Zn(2+)</name>
        <dbReference type="ChEBI" id="CHEBI:29105"/>
    </cofactor>
    <text evidence="2">Binds 1 zinc ion per subunit.</text>
</comment>
<reference evidence="5 6" key="1">
    <citation type="journal article" date="2019" name="Microbiol. Resour. Announc.">
        <title>Complete Genome Sequence of Halomonas sulfidaeris Strain Esulfide1 Isolated from a Metal Sulfide Rock at a Depth of 2,200 Meters, Obtained Using Nanopore Sequencing.</title>
        <authorList>
            <person name="Saito M."/>
            <person name="Nishigata A."/>
            <person name="Galipon J."/>
            <person name="Arakawa K."/>
        </authorList>
    </citation>
    <scope>NUCLEOTIDE SEQUENCE [LARGE SCALE GENOMIC DNA]</scope>
    <source>
        <strain evidence="5 6">ATCC BAA-803</strain>
    </source>
</reference>
<feature type="compositionally biased region" description="Basic and acidic residues" evidence="3">
    <location>
        <begin position="121"/>
        <end position="137"/>
    </location>
</feature>
<organism evidence="5 6">
    <name type="scientific">Vreelandella sulfidaeris</name>
    <dbReference type="NCBI Taxonomy" id="115553"/>
    <lineage>
        <taxon>Bacteria</taxon>
        <taxon>Pseudomonadati</taxon>
        <taxon>Pseudomonadota</taxon>
        <taxon>Gammaproteobacteria</taxon>
        <taxon>Oceanospirillales</taxon>
        <taxon>Halomonadaceae</taxon>
        <taxon>Vreelandella</taxon>
    </lineage>
</organism>
<dbReference type="InterPro" id="IPR001424">
    <property type="entry name" value="SOD_Cu_Zn_dom"/>
</dbReference>
<protein>
    <recommendedName>
        <fullName evidence="2">Superoxide dismutase [Cu-Zn]</fullName>
        <ecNumber evidence="2">1.15.1.1</ecNumber>
    </recommendedName>
</protein>
<evidence type="ECO:0000256" key="2">
    <source>
        <dbReference type="RuleBase" id="RU000393"/>
    </source>
</evidence>
<gene>
    <name evidence="5" type="ORF">HSBAA_08190</name>
</gene>
<dbReference type="NCBIfam" id="NF007628">
    <property type="entry name" value="PRK10290.1"/>
    <property type="match status" value="1"/>
</dbReference>
<sequence length="200" mass="21137">MATTLNEQRCYSVSMDQEGEIDMRYTIPVTAMAASLLLAASSAHANDTLDVEMHKVSAEGVEESIGTVSLEQTDHGLLLTPSLSDMNPGVYGFHVHQNASCEPAEDDNGEMTAALSAGGHYDPDDTGTHQGPYEEGHLGDLPVLTVNDEGEANLPVLAPRLSMDDMPGRALMIHEGGDTYDDEPHLGGGGPRMACGVVES</sequence>
<feature type="region of interest" description="Disordered" evidence="3">
    <location>
        <begin position="101"/>
        <end position="137"/>
    </location>
</feature>
<keyword evidence="2" id="KW-0479">Metal-binding</keyword>
<dbReference type="GO" id="GO:0005507">
    <property type="term" value="F:copper ion binding"/>
    <property type="evidence" value="ECO:0007669"/>
    <property type="project" value="InterPro"/>
</dbReference>
<comment type="catalytic activity">
    <reaction evidence="2">
        <text>2 superoxide + 2 H(+) = H2O2 + O2</text>
        <dbReference type="Rhea" id="RHEA:20696"/>
        <dbReference type="ChEBI" id="CHEBI:15378"/>
        <dbReference type="ChEBI" id="CHEBI:15379"/>
        <dbReference type="ChEBI" id="CHEBI:16240"/>
        <dbReference type="ChEBI" id="CHEBI:18421"/>
        <dbReference type="EC" id="1.15.1.1"/>
    </reaction>
</comment>
<dbReference type="GO" id="GO:0004784">
    <property type="term" value="F:superoxide dismutase activity"/>
    <property type="evidence" value="ECO:0007669"/>
    <property type="project" value="UniProtKB-EC"/>
</dbReference>
<evidence type="ECO:0000259" key="4">
    <source>
        <dbReference type="Pfam" id="PF00080"/>
    </source>
</evidence>
<dbReference type="Gene3D" id="2.60.40.200">
    <property type="entry name" value="Superoxide dismutase, copper/zinc binding domain"/>
    <property type="match status" value="1"/>
</dbReference>
<dbReference type="Pfam" id="PF00080">
    <property type="entry name" value="Sod_Cu"/>
    <property type="match status" value="1"/>
</dbReference>
<proteinExistence type="inferred from homology"/>
<name>A0A455U2V4_9GAMM</name>
<dbReference type="PANTHER" id="PTHR10003">
    <property type="entry name" value="SUPEROXIDE DISMUTASE CU-ZN -RELATED"/>
    <property type="match status" value="1"/>
</dbReference>
<dbReference type="EMBL" id="AP019514">
    <property type="protein sequence ID" value="BBI59513.1"/>
    <property type="molecule type" value="Genomic_DNA"/>
</dbReference>
<evidence type="ECO:0000256" key="3">
    <source>
        <dbReference type="SAM" id="MobiDB-lite"/>
    </source>
</evidence>
<dbReference type="EC" id="1.15.1.1" evidence="2"/>
<evidence type="ECO:0000313" key="6">
    <source>
        <dbReference type="Proteomes" id="UP000320231"/>
    </source>
</evidence>
<evidence type="ECO:0000313" key="5">
    <source>
        <dbReference type="EMBL" id="BBI59513.1"/>
    </source>
</evidence>
<dbReference type="AlphaFoldDB" id="A0A455U2V4"/>
<accession>A0A455U2V4</accession>
<dbReference type="InterPro" id="IPR018152">
    <property type="entry name" value="SOD_Cu/Zn_BS"/>
</dbReference>
<keyword evidence="2" id="KW-0862">Zinc</keyword>
<comment type="cofactor">
    <cofactor evidence="2">
        <name>Cu cation</name>
        <dbReference type="ChEBI" id="CHEBI:23378"/>
    </cofactor>
    <text evidence="2">Binds 1 copper ion per subunit.</text>
</comment>
<keyword evidence="2" id="KW-0186">Copper</keyword>
<dbReference type="SUPFAM" id="SSF49329">
    <property type="entry name" value="Cu,Zn superoxide dismutase-like"/>
    <property type="match status" value="1"/>
</dbReference>
<feature type="domain" description="Superoxide dismutase copper/zinc binding" evidence="4">
    <location>
        <begin position="66"/>
        <end position="198"/>
    </location>
</feature>
<comment type="function">
    <text evidence="2">Destroys radicals which are normally produced within the cells and which are toxic to biological systems.</text>
</comment>
<dbReference type="Proteomes" id="UP000320231">
    <property type="component" value="Chromosome"/>
</dbReference>
<dbReference type="InterPro" id="IPR024134">
    <property type="entry name" value="SOD_Cu/Zn_/chaperone"/>
</dbReference>
<keyword evidence="2" id="KW-0560">Oxidoreductase</keyword>